<dbReference type="CDD" id="cd01284">
    <property type="entry name" value="Riboflavin_deaminase-reductase"/>
    <property type="match status" value="1"/>
</dbReference>
<evidence type="ECO:0000256" key="2">
    <source>
        <dbReference type="ARBA" id="ARBA00004882"/>
    </source>
</evidence>
<keyword evidence="4" id="KW-0479">Metal-binding</keyword>
<keyword evidence="6" id="KW-0862">Zinc</keyword>
<dbReference type="GO" id="GO:0008270">
    <property type="term" value="F:zinc ion binding"/>
    <property type="evidence" value="ECO:0007669"/>
    <property type="project" value="InterPro"/>
</dbReference>
<dbReference type="Gene3D" id="3.40.430.10">
    <property type="entry name" value="Dihydrofolate Reductase, subunit A"/>
    <property type="match status" value="1"/>
</dbReference>
<keyword evidence="5" id="KW-0378">Hydrolase</keyword>
<accession>A0A6D2KJD1</accession>
<gene>
    <name evidence="10" type="ORF">MERR_LOCUS41825</name>
</gene>
<evidence type="ECO:0000256" key="6">
    <source>
        <dbReference type="ARBA" id="ARBA00022833"/>
    </source>
</evidence>
<reference evidence="10" key="1">
    <citation type="submission" date="2020-01" db="EMBL/GenBank/DDBJ databases">
        <authorList>
            <person name="Mishra B."/>
        </authorList>
    </citation>
    <scope>NUCLEOTIDE SEQUENCE [LARGE SCALE GENOMIC DNA]</scope>
</reference>
<dbReference type="InterPro" id="IPR016193">
    <property type="entry name" value="Cytidine_deaminase-like"/>
</dbReference>
<dbReference type="AlphaFoldDB" id="A0A6D2KJD1"/>
<dbReference type="GO" id="GO:0008835">
    <property type="term" value="F:diaminohydroxyphosphoribosylaminopyrimidine deaminase activity"/>
    <property type="evidence" value="ECO:0007669"/>
    <property type="project" value="UniProtKB-EC"/>
</dbReference>
<dbReference type="FunFam" id="3.40.140.10:FF:000025">
    <property type="entry name" value="Riboflavin biosynthesis protein RibD"/>
    <property type="match status" value="1"/>
</dbReference>
<dbReference type="GO" id="GO:0009231">
    <property type="term" value="P:riboflavin biosynthetic process"/>
    <property type="evidence" value="ECO:0007669"/>
    <property type="project" value="UniProtKB-UniPathway"/>
</dbReference>
<evidence type="ECO:0000259" key="9">
    <source>
        <dbReference type="PROSITE" id="PS51747"/>
    </source>
</evidence>
<dbReference type="EC" id="3.5.4.26" evidence="3"/>
<evidence type="ECO:0000256" key="4">
    <source>
        <dbReference type="ARBA" id="ARBA00022723"/>
    </source>
</evidence>
<dbReference type="PANTHER" id="PTHR11079">
    <property type="entry name" value="CYTOSINE DEAMINASE FAMILY MEMBER"/>
    <property type="match status" value="1"/>
</dbReference>
<dbReference type="SUPFAM" id="SSF53927">
    <property type="entry name" value="Cytidine deaminase-like"/>
    <property type="match status" value="1"/>
</dbReference>
<evidence type="ECO:0000256" key="8">
    <source>
        <dbReference type="ARBA" id="ARBA00070721"/>
    </source>
</evidence>
<dbReference type="PROSITE" id="PS00903">
    <property type="entry name" value="CYT_DCMP_DEAMINASES_1"/>
    <property type="match status" value="1"/>
</dbReference>
<dbReference type="PANTHER" id="PTHR11079:SF162">
    <property type="entry name" value="RIBOFLAVIN BIOSYNTHESIS PROTEIN PYRD, CHLOROPLASTIC"/>
    <property type="match status" value="1"/>
</dbReference>
<protein>
    <recommendedName>
        <fullName evidence="8">Riboflavin biosynthesis protein PYRD, chloroplastic</fullName>
        <ecNumber evidence="3">3.5.4.26</ecNumber>
    </recommendedName>
</protein>
<evidence type="ECO:0000256" key="5">
    <source>
        <dbReference type="ARBA" id="ARBA00022801"/>
    </source>
</evidence>
<comment type="cofactor">
    <cofactor evidence="1">
        <name>Zn(2+)</name>
        <dbReference type="ChEBI" id="CHEBI:29105"/>
    </cofactor>
</comment>
<dbReference type="Proteomes" id="UP000467841">
    <property type="component" value="Unassembled WGS sequence"/>
</dbReference>
<dbReference type="InterPro" id="IPR024072">
    <property type="entry name" value="DHFR-like_dom_sf"/>
</dbReference>
<dbReference type="Pfam" id="PF00383">
    <property type="entry name" value="dCMP_cyt_deam_1"/>
    <property type="match status" value="1"/>
</dbReference>
<dbReference type="Gene3D" id="3.40.140.10">
    <property type="entry name" value="Cytidine Deaminase, domain 2"/>
    <property type="match status" value="1"/>
</dbReference>
<dbReference type="UniPathway" id="UPA00275">
    <property type="reaction ID" value="UER00401"/>
</dbReference>
<feature type="domain" description="CMP/dCMP-type deaminase" evidence="9">
    <location>
        <begin position="72"/>
        <end position="194"/>
    </location>
</feature>
<dbReference type="PROSITE" id="PS51747">
    <property type="entry name" value="CYT_DCMP_DEAMINASES_2"/>
    <property type="match status" value="1"/>
</dbReference>
<proteinExistence type="predicted"/>
<dbReference type="NCBIfam" id="TIGR00326">
    <property type="entry name" value="eubact_ribD"/>
    <property type="match status" value="1"/>
</dbReference>
<dbReference type="InterPro" id="IPR016192">
    <property type="entry name" value="APOBEC/CMP_deaminase_Zn-bd"/>
</dbReference>
<evidence type="ECO:0000313" key="11">
    <source>
        <dbReference type="Proteomes" id="UP000467841"/>
    </source>
</evidence>
<evidence type="ECO:0000313" key="10">
    <source>
        <dbReference type="EMBL" id="CAA7054589.1"/>
    </source>
</evidence>
<name>A0A6D2KJD1_9BRAS</name>
<evidence type="ECO:0000256" key="1">
    <source>
        <dbReference type="ARBA" id="ARBA00001947"/>
    </source>
</evidence>
<dbReference type="OrthoDB" id="252265at2759"/>
<evidence type="ECO:0000256" key="3">
    <source>
        <dbReference type="ARBA" id="ARBA00012766"/>
    </source>
</evidence>
<comment type="caution">
    <text evidence="10">The sequence shown here is derived from an EMBL/GenBank/DDBJ whole genome shotgun (WGS) entry which is preliminary data.</text>
</comment>
<dbReference type="EMBL" id="CACVBM020001584">
    <property type="protein sequence ID" value="CAA7054589.1"/>
    <property type="molecule type" value="Genomic_DNA"/>
</dbReference>
<organism evidence="10 11">
    <name type="scientific">Microthlaspi erraticum</name>
    <dbReference type="NCBI Taxonomy" id="1685480"/>
    <lineage>
        <taxon>Eukaryota</taxon>
        <taxon>Viridiplantae</taxon>
        <taxon>Streptophyta</taxon>
        <taxon>Embryophyta</taxon>
        <taxon>Tracheophyta</taxon>
        <taxon>Spermatophyta</taxon>
        <taxon>Magnoliopsida</taxon>
        <taxon>eudicotyledons</taxon>
        <taxon>Gunneridae</taxon>
        <taxon>Pentapetalae</taxon>
        <taxon>rosids</taxon>
        <taxon>malvids</taxon>
        <taxon>Brassicales</taxon>
        <taxon>Brassicaceae</taxon>
        <taxon>Coluteocarpeae</taxon>
        <taxon>Microthlaspi</taxon>
    </lineage>
</organism>
<dbReference type="InterPro" id="IPR004794">
    <property type="entry name" value="Eubact_RibD"/>
</dbReference>
<comment type="pathway">
    <text evidence="2">Cofactor biosynthesis; riboflavin biosynthesis; 5-amino-6-(D-ribitylamino)uracil from GTP: step 2/4.</text>
</comment>
<comment type="function">
    <text evidence="7">Monofunctional pyrimidine deaminase involved in the riboflavin biosynthesis pathway. Also has a reductase domain that lacks catalytically essential substrate-binding residues.</text>
</comment>
<keyword evidence="11" id="KW-1185">Reference proteome</keyword>
<sequence>MQITRLPIPISSITPRTANPALSLSSNPRRIFNLTNPKRTISFTRLHKPQTAFSNPGSVLAAMETEQGIEADVDAFYMRKSVELAKRAIGCTSPNPMVGCVIVKDGKIVGEGFHPKAGQPHAEVFAVRDAGELAENATAYVSLEPCNHYGRTPPCTEALINAKVKRVVIGMVDPNPIVSSSGISRLKDAGIDVTVGVEEDLCKKMNEGFVHRMLTGRPLLALRYSISVNGCFVDKIGEGASDTGGYYSKLLQEYDAVIVSSSLSDNKLSSISSQEANVSSQHIQIIVASNAQQKVVLLTKKELVAESGISTNEVETVVLESLNLDSILEYCYRCGLCSVLLDLRGNVKDLEVLLRDGIEQKLLQKIVVEVLPEWSANDERQIGSMKWLESKAVKDLQSKQVGGSVLLEGYF</sequence>
<dbReference type="InterPro" id="IPR002125">
    <property type="entry name" value="CMP_dCMP_dom"/>
</dbReference>
<evidence type="ECO:0000256" key="7">
    <source>
        <dbReference type="ARBA" id="ARBA00058389"/>
    </source>
</evidence>